<dbReference type="PANTHER" id="PTHR32089:SF112">
    <property type="entry name" value="LYSOZYME-LIKE PROTEIN-RELATED"/>
    <property type="match status" value="1"/>
</dbReference>
<evidence type="ECO:0000256" key="2">
    <source>
        <dbReference type="ARBA" id="ARBA00022475"/>
    </source>
</evidence>
<dbReference type="SMART" id="SM00304">
    <property type="entry name" value="HAMP"/>
    <property type="match status" value="1"/>
</dbReference>
<dbReference type="PRINTS" id="PR00260">
    <property type="entry name" value="CHEMTRNSDUCR"/>
</dbReference>
<dbReference type="InterPro" id="IPR007891">
    <property type="entry name" value="CHASE3"/>
</dbReference>
<organism evidence="6 7">
    <name type="scientific">Aneurinibacillus soli</name>
    <dbReference type="NCBI Taxonomy" id="1500254"/>
    <lineage>
        <taxon>Bacteria</taxon>
        <taxon>Bacillati</taxon>
        <taxon>Bacillota</taxon>
        <taxon>Bacilli</taxon>
        <taxon>Bacillales</taxon>
        <taxon>Paenibacillaceae</taxon>
        <taxon>Aneurinibacillus group</taxon>
        <taxon>Aneurinibacillus</taxon>
    </lineage>
</organism>
<keyword evidence="3" id="KW-0472">Membrane</keyword>
<dbReference type="GO" id="GO:0004888">
    <property type="term" value="F:transmembrane signaling receptor activity"/>
    <property type="evidence" value="ECO:0007669"/>
    <property type="project" value="InterPro"/>
</dbReference>
<keyword evidence="7" id="KW-1185">Reference proteome</keyword>
<dbReference type="PROSITE" id="PS50111">
    <property type="entry name" value="CHEMOTAXIS_TRANSDUC_2"/>
    <property type="match status" value="1"/>
</dbReference>
<dbReference type="Proteomes" id="UP000217696">
    <property type="component" value="Chromosome"/>
</dbReference>
<dbReference type="Gene3D" id="1.10.287.950">
    <property type="entry name" value="Methyl-accepting chemotaxis protein"/>
    <property type="match status" value="1"/>
</dbReference>
<dbReference type="InterPro" id="IPR003660">
    <property type="entry name" value="HAMP_dom"/>
</dbReference>
<dbReference type="CDD" id="cd11386">
    <property type="entry name" value="MCP_signal"/>
    <property type="match status" value="1"/>
</dbReference>
<dbReference type="EMBL" id="AP017312">
    <property type="protein sequence ID" value="BAU26385.1"/>
    <property type="molecule type" value="Genomic_DNA"/>
</dbReference>
<evidence type="ECO:0000256" key="5">
    <source>
        <dbReference type="ARBA" id="ARBA00029447"/>
    </source>
</evidence>
<dbReference type="Pfam" id="PF00015">
    <property type="entry name" value="MCPsignal"/>
    <property type="match status" value="1"/>
</dbReference>
<sequence length="561" mass="60679">MKISQKLLGGFGVILLLLAILVGVSYYEFHNVDQTYSELISKEDEKIILITEANSLVNEQSKAVRGYLLLGDETALQSYEKANSRYQEVSKSLEGLLVTEKGKSLLAEMNKLNDDYGVIAQQLIAYKKQNKVTEYQQLVKTQERDAARKFTEKAQEFKKFVGDYVQTVSNETSIRVQAVKQFLIMLAGVAIIVGTVIAVMINRIISRPIIAITNAAKELGAGNLTIEDVQVKGKDEIGELAVAFNQTKNDLRDLIKKVQSNAEQVAASSEELFASSEQAAQATNHVSSVVEEVASGSETQTRGMDETKRAIEENAIAIQRIAESTSAVSDSAMEVLTESKQGNEIIKRTIKQMEEIQASVKESADVVRTLGENSKEIGNIVETINQIAEQTNLLALNAAIEAARAGEHGKGFAVVADEVRKLAEQSRQSTEQIASLIEGIQQNTAHAVQAMEKGTKDVEAGTAVANDAGEAFQHILFSVEQAVEGMQEVSAATEEISASTQQVTASVEQMADIASGISESMQGVAASSEEQLASAEEITAAAESLSNLAQELQHEVSQFNV</sequence>
<dbReference type="KEGG" id="asoc:CB4_00512"/>
<dbReference type="AlphaFoldDB" id="A0A0U5ARG1"/>
<dbReference type="CDD" id="cd06225">
    <property type="entry name" value="HAMP"/>
    <property type="match status" value="1"/>
</dbReference>
<proteinExistence type="inferred from homology"/>
<dbReference type="FunFam" id="1.10.287.950:FF:000001">
    <property type="entry name" value="Methyl-accepting chemotaxis sensory transducer"/>
    <property type="match status" value="1"/>
</dbReference>
<evidence type="ECO:0000256" key="3">
    <source>
        <dbReference type="ARBA" id="ARBA00023136"/>
    </source>
</evidence>
<gene>
    <name evidence="6" type="primary">mcpA_3</name>
    <name evidence="6" type="ORF">CB4_00512</name>
</gene>
<dbReference type="Gene3D" id="6.10.340.10">
    <property type="match status" value="1"/>
</dbReference>
<dbReference type="RefSeq" id="WP_096463439.1">
    <property type="nucleotide sequence ID" value="NZ_AP017312.1"/>
</dbReference>
<dbReference type="PROSITE" id="PS50885">
    <property type="entry name" value="HAMP"/>
    <property type="match status" value="1"/>
</dbReference>
<name>A0A0U5ARG1_9BACL</name>
<accession>A0A0U5ARG1</accession>
<dbReference type="InterPro" id="IPR004089">
    <property type="entry name" value="MCPsignal_dom"/>
</dbReference>
<protein>
    <submittedName>
        <fullName evidence="6">Methyl-accepting chemotaxis protein McpA</fullName>
    </submittedName>
</protein>
<comment type="subcellular location">
    <subcellularLocation>
        <location evidence="1">Cell membrane</location>
    </subcellularLocation>
</comment>
<keyword evidence="2" id="KW-1003">Cell membrane</keyword>
<dbReference type="GO" id="GO:0005886">
    <property type="term" value="C:plasma membrane"/>
    <property type="evidence" value="ECO:0007669"/>
    <property type="project" value="UniProtKB-SubCell"/>
</dbReference>
<dbReference type="OrthoDB" id="107771at2"/>
<dbReference type="SMART" id="SM00283">
    <property type="entry name" value="MA"/>
    <property type="match status" value="1"/>
</dbReference>
<evidence type="ECO:0000256" key="4">
    <source>
        <dbReference type="ARBA" id="ARBA00023224"/>
    </source>
</evidence>
<keyword evidence="4" id="KW-0807">Transducer</keyword>
<dbReference type="Pfam" id="PF05227">
    <property type="entry name" value="CHASE3"/>
    <property type="match status" value="1"/>
</dbReference>
<reference evidence="6 7" key="1">
    <citation type="submission" date="2015-12" db="EMBL/GenBank/DDBJ databases">
        <title>Genome sequence of Aneurinibacillus soli.</title>
        <authorList>
            <person name="Lee J.S."/>
            <person name="Lee K.C."/>
            <person name="Kim K.K."/>
            <person name="Lee B.W."/>
        </authorList>
    </citation>
    <scope>NUCLEOTIDE SEQUENCE [LARGE SCALE GENOMIC DNA]</scope>
    <source>
        <strain evidence="6 7">CB4</strain>
    </source>
</reference>
<comment type="similarity">
    <text evidence="5">Belongs to the methyl-accepting chemotaxis (MCP) protein family.</text>
</comment>
<evidence type="ECO:0000313" key="7">
    <source>
        <dbReference type="Proteomes" id="UP000217696"/>
    </source>
</evidence>
<dbReference type="PANTHER" id="PTHR32089">
    <property type="entry name" value="METHYL-ACCEPTING CHEMOTAXIS PROTEIN MCPB"/>
    <property type="match status" value="1"/>
</dbReference>
<evidence type="ECO:0000256" key="1">
    <source>
        <dbReference type="ARBA" id="ARBA00004236"/>
    </source>
</evidence>
<evidence type="ECO:0000313" key="6">
    <source>
        <dbReference type="EMBL" id="BAU26385.1"/>
    </source>
</evidence>
<dbReference type="SUPFAM" id="SSF58104">
    <property type="entry name" value="Methyl-accepting chemotaxis protein (MCP) signaling domain"/>
    <property type="match status" value="1"/>
</dbReference>
<dbReference type="Pfam" id="PF00672">
    <property type="entry name" value="HAMP"/>
    <property type="match status" value="1"/>
</dbReference>
<dbReference type="GO" id="GO:0006935">
    <property type="term" value="P:chemotaxis"/>
    <property type="evidence" value="ECO:0007669"/>
    <property type="project" value="InterPro"/>
</dbReference>
<dbReference type="InterPro" id="IPR004090">
    <property type="entry name" value="Chemotax_Me-accpt_rcpt"/>
</dbReference>
<dbReference type="GO" id="GO:0007165">
    <property type="term" value="P:signal transduction"/>
    <property type="evidence" value="ECO:0007669"/>
    <property type="project" value="UniProtKB-KW"/>
</dbReference>